<keyword evidence="7 9" id="KW-0221">Differentiation</keyword>
<keyword evidence="5 9" id="KW-0765">Sulfation</keyword>
<keyword evidence="3 9" id="KW-0217">Developmental protein</keyword>
<evidence type="ECO:0000256" key="7">
    <source>
        <dbReference type="ARBA" id="ARBA00022782"/>
    </source>
</evidence>
<dbReference type="GO" id="GO:0008083">
    <property type="term" value="F:growth factor activity"/>
    <property type="evidence" value="ECO:0007669"/>
    <property type="project" value="UniProtKB-UniRule"/>
</dbReference>
<evidence type="ECO:0000256" key="9">
    <source>
        <dbReference type="RuleBase" id="RU368031"/>
    </source>
</evidence>
<evidence type="ECO:0000256" key="6">
    <source>
        <dbReference type="ARBA" id="ARBA00022729"/>
    </source>
</evidence>
<name>A0A8T0CNG7_CORYI</name>
<evidence type="ECO:0000313" key="12">
    <source>
        <dbReference type="Proteomes" id="UP000806378"/>
    </source>
</evidence>
<comment type="subcellular location">
    <subcellularLocation>
        <location evidence="1 9">Secreted</location>
    </subcellularLocation>
</comment>
<organism evidence="11 12">
    <name type="scientific">Corymbia citriodora subsp. variegata</name>
    <dbReference type="NCBI Taxonomy" id="360336"/>
    <lineage>
        <taxon>Eukaryota</taxon>
        <taxon>Viridiplantae</taxon>
        <taxon>Streptophyta</taxon>
        <taxon>Embryophyta</taxon>
        <taxon>Tracheophyta</taxon>
        <taxon>Spermatophyta</taxon>
        <taxon>Magnoliopsida</taxon>
        <taxon>eudicotyledons</taxon>
        <taxon>Gunneridae</taxon>
        <taxon>Pentapetalae</taxon>
        <taxon>rosids</taxon>
        <taxon>malvids</taxon>
        <taxon>Myrtales</taxon>
        <taxon>Myrtaceae</taxon>
        <taxon>Myrtoideae</taxon>
        <taxon>Eucalypteae</taxon>
        <taxon>Corymbia</taxon>
    </lineage>
</organism>
<evidence type="ECO:0000256" key="8">
    <source>
        <dbReference type="ARBA" id="ARBA00023030"/>
    </source>
</evidence>
<dbReference type="GO" id="GO:0030154">
    <property type="term" value="P:cell differentiation"/>
    <property type="evidence" value="ECO:0007669"/>
    <property type="project" value="UniProtKB-UniRule"/>
</dbReference>
<comment type="caution">
    <text evidence="11">The sequence shown here is derived from an EMBL/GenBank/DDBJ whole genome shotgun (WGS) entry which is preliminary data.</text>
</comment>
<comment type="similarity">
    <text evidence="2 9">Belongs to the phytosulfokine family.</text>
</comment>
<reference evidence="11" key="1">
    <citation type="submission" date="2020-05" db="EMBL/GenBank/DDBJ databases">
        <title>WGS assembly of Corymbia citriodora subspecies variegata.</title>
        <authorList>
            <person name="Barry K."/>
            <person name="Hundley H."/>
            <person name="Shu S."/>
            <person name="Jenkins J."/>
            <person name="Grimwood J."/>
            <person name="Baten A."/>
        </authorList>
    </citation>
    <scope>NUCLEOTIDE SEQUENCE</scope>
    <source>
        <strain evidence="11">CV2-018</strain>
    </source>
</reference>
<evidence type="ECO:0000256" key="10">
    <source>
        <dbReference type="SAM" id="SignalP"/>
    </source>
</evidence>
<gene>
    <name evidence="11" type="ORF">BT93_L1172</name>
</gene>
<evidence type="ECO:0000313" key="11">
    <source>
        <dbReference type="EMBL" id="KAF7849167.1"/>
    </source>
</evidence>
<dbReference type="GO" id="GO:0005576">
    <property type="term" value="C:extracellular region"/>
    <property type="evidence" value="ECO:0007669"/>
    <property type="project" value="UniProtKB-SubCell"/>
</dbReference>
<keyword evidence="4 9" id="KW-0964">Secreted</keyword>
<comment type="PTM">
    <text evidence="9">Sulfation is important for activity and for the binding to a putative membrane receptor.</text>
</comment>
<dbReference type="Pfam" id="PF06404">
    <property type="entry name" value="PSK"/>
    <property type="match status" value="1"/>
</dbReference>
<proteinExistence type="inferred from homology"/>
<keyword evidence="12" id="KW-1185">Reference proteome</keyword>
<comment type="PTM">
    <text evidence="9">PSK-alpha is produced by endopeptidase digestion. PSK-beta is produced from PSK-alpha by exopeptidase digestion.</text>
</comment>
<evidence type="ECO:0000256" key="4">
    <source>
        <dbReference type="ARBA" id="ARBA00022525"/>
    </source>
</evidence>
<dbReference type="Gramene" id="rna-gnl|WGS:JABURB|Cocit.L1172.1">
    <property type="protein sequence ID" value="cds-KAF7849167.1"/>
    <property type="gene ID" value="gene-BT93_L1172"/>
</dbReference>
<dbReference type="AlphaFoldDB" id="A0A8T0CNG7"/>
<dbReference type="EMBL" id="MU089850">
    <property type="protein sequence ID" value="KAF7849167.1"/>
    <property type="molecule type" value="Genomic_DNA"/>
</dbReference>
<feature type="chain" id="PRO_5035920771" description="Phytosulfokine" evidence="10">
    <location>
        <begin position="47"/>
        <end position="106"/>
    </location>
</feature>
<sequence>MLSPPLPTYINRNSCCSSSRKTAKMAKIKTLLLTSLLLCAISSCFARPEPVFLDVTPVETESVGIEMKHDDELLDASCKGVGEEECLVRRTLAAHIDYIYTQKHNP</sequence>
<dbReference type="Proteomes" id="UP000806378">
    <property type="component" value="Unassembled WGS sequence"/>
</dbReference>
<dbReference type="GO" id="GO:0008283">
    <property type="term" value="P:cell population proliferation"/>
    <property type="evidence" value="ECO:0007669"/>
    <property type="project" value="UniProtKB-UniRule"/>
</dbReference>
<evidence type="ECO:0000256" key="2">
    <source>
        <dbReference type="ARBA" id="ARBA00010781"/>
    </source>
</evidence>
<evidence type="ECO:0000256" key="1">
    <source>
        <dbReference type="ARBA" id="ARBA00004613"/>
    </source>
</evidence>
<feature type="signal peptide" evidence="10">
    <location>
        <begin position="1"/>
        <end position="46"/>
    </location>
</feature>
<dbReference type="InterPro" id="IPR009438">
    <property type="entry name" value="Phytosulfokine"/>
</dbReference>
<dbReference type="Gramene" id="rna-gnl|WGS:JABURB|Cocit.C0514.1">
    <property type="protein sequence ID" value="cds-KAF8034246.1"/>
    <property type="gene ID" value="gene-BT93_C0514"/>
</dbReference>
<protein>
    <recommendedName>
        <fullName evidence="9">Phytosulfokine</fullName>
    </recommendedName>
    <component>
        <recommendedName>
            <fullName evidence="9">Phytosulfokine-alpha</fullName>
            <shortName evidence="9">PSK-alpha</shortName>
            <shortName evidence="9">Phytosulfokine-a</shortName>
        </recommendedName>
    </component>
    <component>
        <recommendedName>
            <fullName evidence="9">Phytosulfokine-beta</fullName>
            <shortName evidence="9">PSK-beta</shortName>
            <shortName evidence="9">Phytosulfokine-b</shortName>
        </recommendedName>
    </component>
</protein>
<evidence type="ECO:0000256" key="3">
    <source>
        <dbReference type="ARBA" id="ARBA00022473"/>
    </source>
</evidence>
<dbReference type="PANTHER" id="PTHR33285:SF55">
    <property type="entry name" value="PHYTOSULFOKINES 3"/>
    <property type="match status" value="1"/>
</dbReference>
<accession>A0A8T0CNG7</accession>
<comment type="function">
    <text evidence="9">Promotes plant cell differentiation, organogenesis and somatic embryogenesis as well as cell proliferation.</text>
</comment>
<keyword evidence="8 9" id="KW-0339">Growth factor</keyword>
<dbReference type="OrthoDB" id="1858282at2759"/>
<evidence type="ECO:0000256" key="5">
    <source>
        <dbReference type="ARBA" id="ARBA00022641"/>
    </source>
</evidence>
<dbReference type="PANTHER" id="PTHR33285">
    <property type="entry name" value="PHYTOSULFOKINES 3"/>
    <property type="match status" value="1"/>
</dbReference>
<keyword evidence="6 9" id="KW-0732">Signal</keyword>